<keyword evidence="2" id="KW-1185">Reference proteome</keyword>
<protein>
    <submittedName>
        <fullName evidence="1">Uncharacterized protein</fullName>
    </submittedName>
</protein>
<dbReference type="Proteomes" id="UP000297452">
    <property type="component" value="Unassembled WGS sequence"/>
</dbReference>
<sequence>MTSNKVHELQDQSTTRLYGKFKAKFKSSLVNINVNVNVNSNSNFNFHFNFHFNFNTHVILFFILLLTNNPTRELFGNAIYTRFVNIQSRSRTSYRDSGLAPAAIDLDYYLSSPLFSPSNQGTGLCLANGFEFIYALADRWVLGPVKPNTRDRD</sequence>
<reference evidence="1 2" key="1">
    <citation type="submission" date="2017-12" db="EMBL/GenBank/DDBJ databases">
        <title>Comparative genomics of Botrytis spp.</title>
        <authorList>
            <person name="Valero-Jimenez C.A."/>
            <person name="Tapia P."/>
            <person name="Veloso J."/>
            <person name="Silva-Moreno E."/>
            <person name="Staats M."/>
            <person name="Valdes J.H."/>
            <person name="Van Kan J.A.L."/>
        </authorList>
    </citation>
    <scope>NUCLEOTIDE SEQUENCE [LARGE SCALE GENOMIC DNA]</scope>
    <source>
        <strain evidence="1 2">MUCL2120</strain>
    </source>
</reference>
<dbReference type="EMBL" id="PQXJ01000136">
    <property type="protein sequence ID" value="TGO61000.1"/>
    <property type="molecule type" value="Genomic_DNA"/>
</dbReference>
<organism evidence="1 2">
    <name type="scientific">Botryotinia narcissicola</name>
    <dbReference type="NCBI Taxonomy" id="278944"/>
    <lineage>
        <taxon>Eukaryota</taxon>
        <taxon>Fungi</taxon>
        <taxon>Dikarya</taxon>
        <taxon>Ascomycota</taxon>
        <taxon>Pezizomycotina</taxon>
        <taxon>Leotiomycetes</taxon>
        <taxon>Helotiales</taxon>
        <taxon>Sclerotiniaceae</taxon>
        <taxon>Botryotinia</taxon>
    </lineage>
</organism>
<gene>
    <name evidence="1" type="ORF">BOTNAR_0136g00030</name>
</gene>
<evidence type="ECO:0000313" key="1">
    <source>
        <dbReference type="EMBL" id="TGO61000.1"/>
    </source>
</evidence>
<proteinExistence type="predicted"/>
<name>A0A4Z1IP12_9HELO</name>
<evidence type="ECO:0000313" key="2">
    <source>
        <dbReference type="Proteomes" id="UP000297452"/>
    </source>
</evidence>
<dbReference type="AlphaFoldDB" id="A0A4Z1IP12"/>
<comment type="caution">
    <text evidence="1">The sequence shown here is derived from an EMBL/GenBank/DDBJ whole genome shotgun (WGS) entry which is preliminary data.</text>
</comment>
<accession>A0A4Z1IP12</accession>